<dbReference type="EMBL" id="CAWUPB010001087">
    <property type="protein sequence ID" value="CAK7337381.1"/>
    <property type="molecule type" value="Genomic_DNA"/>
</dbReference>
<reference evidence="2 3" key="1">
    <citation type="submission" date="2024-01" db="EMBL/GenBank/DDBJ databases">
        <authorList>
            <person name="Waweru B."/>
        </authorList>
    </citation>
    <scope>NUCLEOTIDE SEQUENCE [LARGE SCALE GENOMIC DNA]</scope>
</reference>
<comment type="caution">
    <text evidence="2">The sequence shown here is derived from an EMBL/GenBank/DDBJ whole genome shotgun (WGS) entry which is preliminary data.</text>
</comment>
<evidence type="ECO:0000313" key="3">
    <source>
        <dbReference type="Proteomes" id="UP001314170"/>
    </source>
</evidence>
<dbReference type="AlphaFoldDB" id="A0AAV1RKW7"/>
<accession>A0AAV1RKW7</accession>
<protein>
    <recommendedName>
        <fullName evidence="4">FCP1 homology domain-containing protein</fullName>
    </recommendedName>
</protein>
<proteinExistence type="predicted"/>
<dbReference type="InterPro" id="IPR023214">
    <property type="entry name" value="HAD_sf"/>
</dbReference>
<evidence type="ECO:0000256" key="1">
    <source>
        <dbReference type="SAM" id="MobiDB-lite"/>
    </source>
</evidence>
<evidence type="ECO:0008006" key="4">
    <source>
        <dbReference type="Google" id="ProtNLM"/>
    </source>
</evidence>
<sequence>MGDKRKDGKPHRLSKKVKDGNNREPRYNHGLVVQTRQDKPFFSECERETYYNKRSKPILIYITNNILNEHGIPEHEALEPRDQQTTQDQESDAKKLLILDLNGVLLSLGDSSMKKSGDIKLRDKPGEQNIIPPYVDDFPEFYFDKFTVGIWTSRNKFLEFHELVVEVPTYEPQIRMDDHHKRISHKISRLRNYFETSI</sequence>
<feature type="compositionally biased region" description="Basic and acidic residues" evidence="1">
    <location>
        <begin position="16"/>
        <end position="26"/>
    </location>
</feature>
<evidence type="ECO:0000313" key="2">
    <source>
        <dbReference type="EMBL" id="CAK7337381.1"/>
    </source>
</evidence>
<dbReference type="Gene3D" id="3.40.50.1000">
    <property type="entry name" value="HAD superfamily/HAD-like"/>
    <property type="match status" value="1"/>
</dbReference>
<organism evidence="2 3">
    <name type="scientific">Dovyalis caffra</name>
    <dbReference type="NCBI Taxonomy" id="77055"/>
    <lineage>
        <taxon>Eukaryota</taxon>
        <taxon>Viridiplantae</taxon>
        <taxon>Streptophyta</taxon>
        <taxon>Embryophyta</taxon>
        <taxon>Tracheophyta</taxon>
        <taxon>Spermatophyta</taxon>
        <taxon>Magnoliopsida</taxon>
        <taxon>eudicotyledons</taxon>
        <taxon>Gunneridae</taxon>
        <taxon>Pentapetalae</taxon>
        <taxon>rosids</taxon>
        <taxon>fabids</taxon>
        <taxon>Malpighiales</taxon>
        <taxon>Salicaceae</taxon>
        <taxon>Flacourtieae</taxon>
        <taxon>Dovyalis</taxon>
    </lineage>
</organism>
<gene>
    <name evidence="2" type="ORF">DCAF_LOCUS12411</name>
</gene>
<feature type="region of interest" description="Disordered" evidence="1">
    <location>
        <begin position="1"/>
        <end position="26"/>
    </location>
</feature>
<name>A0AAV1RKW7_9ROSI</name>
<dbReference type="Proteomes" id="UP001314170">
    <property type="component" value="Unassembled WGS sequence"/>
</dbReference>
<keyword evidence="3" id="KW-1185">Reference proteome</keyword>